<accession>A0AAQ4FAF4</accession>
<proteinExistence type="predicted"/>
<name>A0AAQ4FAF4_AMBAM</name>
<reference evidence="1 2" key="1">
    <citation type="journal article" date="2023" name="Arcadia Sci">
        <title>De novo assembly of a long-read Amblyomma americanum tick genome.</title>
        <authorList>
            <person name="Chou S."/>
            <person name="Poskanzer K.E."/>
            <person name="Rollins M."/>
            <person name="Thuy-Boun P.S."/>
        </authorList>
    </citation>
    <scope>NUCLEOTIDE SEQUENCE [LARGE SCALE GENOMIC DNA]</scope>
    <source>
        <strain evidence="1">F_SG_1</strain>
        <tissue evidence="1">Salivary glands</tissue>
    </source>
</reference>
<sequence>MRERCIPGHPRGLHAIQKEGRLCTATLFALLAALAVVTAVPKVGYGGGYGAVGYGGIGFGGLGYGGLGYGGLGYGGVGAGGVGGVGIGSSVALLSGGPGFAKAVAGPAFLVKTVHHVKKVSPGGALLAHSGLGYGYGGGYGGYGGYGYRGGYGGYEGYGYKG</sequence>
<protein>
    <submittedName>
        <fullName evidence="1">Uncharacterized protein</fullName>
    </submittedName>
</protein>
<organism evidence="1 2">
    <name type="scientific">Amblyomma americanum</name>
    <name type="common">Lone star tick</name>
    <dbReference type="NCBI Taxonomy" id="6943"/>
    <lineage>
        <taxon>Eukaryota</taxon>
        <taxon>Metazoa</taxon>
        <taxon>Ecdysozoa</taxon>
        <taxon>Arthropoda</taxon>
        <taxon>Chelicerata</taxon>
        <taxon>Arachnida</taxon>
        <taxon>Acari</taxon>
        <taxon>Parasitiformes</taxon>
        <taxon>Ixodida</taxon>
        <taxon>Ixodoidea</taxon>
        <taxon>Ixodidae</taxon>
        <taxon>Amblyomminae</taxon>
        <taxon>Amblyomma</taxon>
    </lineage>
</organism>
<comment type="caution">
    <text evidence="1">The sequence shown here is derived from an EMBL/GenBank/DDBJ whole genome shotgun (WGS) entry which is preliminary data.</text>
</comment>
<evidence type="ECO:0000313" key="1">
    <source>
        <dbReference type="EMBL" id="KAK8783781.1"/>
    </source>
</evidence>
<dbReference type="AlphaFoldDB" id="A0AAQ4FAF4"/>
<dbReference type="EMBL" id="JARKHS020005187">
    <property type="protein sequence ID" value="KAK8783781.1"/>
    <property type="molecule type" value="Genomic_DNA"/>
</dbReference>
<dbReference type="Proteomes" id="UP001321473">
    <property type="component" value="Unassembled WGS sequence"/>
</dbReference>
<evidence type="ECO:0000313" key="2">
    <source>
        <dbReference type="Proteomes" id="UP001321473"/>
    </source>
</evidence>
<keyword evidence="2" id="KW-1185">Reference proteome</keyword>
<gene>
    <name evidence="1" type="ORF">V5799_009854</name>
</gene>